<dbReference type="AlphaFoldDB" id="A0A2T3J8S3"/>
<comment type="caution">
    <text evidence="2">The sequence shown here is derived from an EMBL/GenBank/DDBJ whole genome shotgun (WGS) entry which is preliminary data.</text>
</comment>
<feature type="signal peptide" evidence="1">
    <location>
        <begin position="1"/>
        <end position="19"/>
    </location>
</feature>
<protein>
    <submittedName>
        <fullName evidence="2">DUF2987 domain-containing protein</fullName>
    </submittedName>
</protein>
<dbReference type="OrthoDB" id="5815145at2"/>
<reference evidence="2 3" key="1">
    <citation type="submission" date="2018-01" db="EMBL/GenBank/DDBJ databases">
        <title>Whole genome sequencing of Histamine producing bacteria.</title>
        <authorList>
            <person name="Butler K."/>
        </authorList>
    </citation>
    <scope>NUCLEOTIDE SEQUENCE [LARGE SCALE GENOMIC DNA]</scope>
    <source>
        <strain evidence="2 3">JCM 12947</strain>
    </source>
</reference>
<feature type="chain" id="PRO_5015761372" evidence="1">
    <location>
        <begin position="20"/>
        <end position="220"/>
    </location>
</feature>
<dbReference type="InterPro" id="IPR021370">
    <property type="entry name" value="DUF2987"/>
</dbReference>
<proteinExistence type="predicted"/>
<evidence type="ECO:0000256" key="1">
    <source>
        <dbReference type="SAM" id="SignalP"/>
    </source>
</evidence>
<keyword evidence="3" id="KW-1185">Reference proteome</keyword>
<organism evidence="2 3">
    <name type="scientific">Photobacterium frigidiphilum</name>
    <dbReference type="NCBI Taxonomy" id="264736"/>
    <lineage>
        <taxon>Bacteria</taxon>
        <taxon>Pseudomonadati</taxon>
        <taxon>Pseudomonadota</taxon>
        <taxon>Gammaproteobacteria</taxon>
        <taxon>Vibrionales</taxon>
        <taxon>Vibrionaceae</taxon>
        <taxon>Photobacterium</taxon>
    </lineage>
</organism>
<gene>
    <name evidence="2" type="ORF">C9J12_24005</name>
</gene>
<dbReference type="Proteomes" id="UP000240987">
    <property type="component" value="Unassembled WGS sequence"/>
</dbReference>
<dbReference type="Pfam" id="PF11205">
    <property type="entry name" value="DUF2987"/>
    <property type="match status" value="1"/>
</dbReference>
<evidence type="ECO:0000313" key="2">
    <source>
        <dbReference type="EMBL" id="PSU45152.1"/>
    </source>
</evidence>
<accession>A0A2T3J8S3</accession>
<keyword evidence="1" id="KW-0732">Signal</keyword>
<sequence length="220" mass="24266">MKLTHWLLAGLFATGSVYAQDAAAQNIEMRYSTLYGKLKQNVKEGHDDVRIALYLINQANGEVCKIQKGSMRKDEHYEELVIPSSNELAVPVDKNLRSANPDVTFVIDDGITCDVSMQVIANKTYDNAISQAELANLVPQMNNMMGDLGGMFSKWFMPEVKGVVVHFATPSLNPITLSNGKTLTVSDQTLVLKLADLTEGENVQLPENPIKVTPWIPQDS</sequence>
<name>A0A2T3J8S3_9GAMM</name>
<evidence type="ECO:0000313" key="3">
    <source>
        <dbReference type="Proteomes" id="UP000240987"/>
    </source>
</evidence>
<dbReference type="EMBL" id="PYMJ01000035">
    <property type="protein sequence ID" value="PSU45152.1"/>
    <property type="molecule type" value="Genomic_DNA"/>
</dbReference>
<dbReference type="RefSeq" id="WP_107245015.1">
    <property type="nucleotide sequence ID" value="NZ_PYMJ01000035.1"/>
</dbReference>